<dbReference type="AlphaFoldDB" id="A0A067QMQ3"/>
<proteinExistence type="predicted"/>
<feature type="region of interest" description="Disordered" evidence="1">
    <location>
        <begin position="364"/>
        <end position="422"/>
    </location>
</feature>
<accession>A0A067QMQ3</accession>
<dbReference type="EMBL" id="KK853244">
    <property type="protein sequence ID" value="KDR09446.1"/>
    <property type="molecule type" value="Genomic_DNA"/>
</dbReference>
<evidence type="ECO:0000313" key="3">
    <source>
        <dbReference type="Proteomes" id="UP000027135"/>
    </source>
</evidence>
<evidence type="ECO:0000256" key="1">
    <source>
        <dbReference type="SAM" id="MobiDB-lite"/>
    </source>
</evidence>
<sequence length="557" mass="62056">MVSPRQVDICEHKCTDQPTKVAKFNQPSSCLHKDTQQQADSNMCGCEPSDMDKGIIRENKPLQLTDHNLYTITENSEYSDSNEVTSGDYDSSYSSSEPMALTEKTENNPGVTISFPDTCSCRNVKSPCRTWQLPVCESYKSFTLPDLMTYPHIPCCEASVAHTKHNYDWQYCKDKMLQTTPELYKHSTEDSTCMLHKNSIQPTAGSGSNTDIRKCSQNTSTLFETKRITCRQCNIPLTHSYNSNDNSKFLPAHSTKTEGTQYDSMNLQVHVGTQTGITEPPSTTIWHFSPLGAYPKLLQLSNSTLHLEDYTAVFISGHIPQPIIMKPVQWCSSKPSETVAVQTDKNMEQRSTDDDVQCTMESQFGDEMQGTGARSKVPASQGRAEVKSNSIHKSACYQSTSQQMTNRQITESSSEGSQTGKAASSTAASVLLDLENFSDDEDAPCLPTATVIPVQETVASGSQHWTEIKNLILGKGKDVFPYNIIEEENCLVQETKDTKKKCVSWSDLSGRGALHTEMVFASDHNLYDSSQVQLSKITKNSLFNVISTEPWRYTIER</sequence>
<name>A0A067QMQ3_ZOONE</name>
<feature type="compositionally biased region" description="Polar residues" evidence="1">
    <location>
        <begin position="387"/>
        <end position="422"/>
    </location>
</feature>
<dbReference type="Proteomes" id="UP000027135">
    <property type="component" value="Unassembled WGS sequence"/>
</dbReference>
<dbReference type="InParanoid" id="A0A067QMQ3"/>
<evidence type="ECO:0000313" key="2">
    <source>
        <dbReference type="EMBL" id="KDR09446.1"/>
    </source>
</evidence>
<protein>
    <submittedName>
        <fullName evidence="2">Uncharacterized protein</fullName>
    </submittedName>
</protein>
<feature type="region of interest" description="Disordered" evidence="1">
    <location>
        <begin position="75"/>
        <end position="107"/>
    </location>
</feature>
<organism evidence="2 3">
    <name type="scientific">Zootermopsis nevadensis</name>
    <name type="common">Dampwood termite</name>
    <dbReference type="NCBI Taxonomy" id="136037"/>
    <lineage>
        <taxon>Eukaryota</taxon>
        <taxon>Metazoa</taxon>
        <taxon>Ecdysozoa</taxon>
        <taxon>Arthropoda</taxon>
        <taxon>Hexapoda</taxon>
        <taxon>Insecta</taxon>
        <taxon>Pterygota</taxon>
        <taxon>Neoptera</taxon>
        <taxon>Polyneoptera</taxon>
        <taxon>Dictyoptera</taxon>
        <taxon>Blattodea</taxon>
        <taxon>Blattoidea</taxon>
        <taxon>Termitoidae</taxon>
        <taxon>Termopsidae</taxon>
        <taxon>Zootermopsis</taxon>
    </lineage>
</organism>
<gene>
    <name evidence="2" type="ORF">L798_00667</name>
</gene>
<feature type="compositionally biased region" description="Polar residues" evidence="1">
    <location>
        <begin position="75"/>
        <end position="85"/>
    </location>
</feature>
<reference evidence="2 3" key="1">
    <citation type="journal article" date="2014" name="Nat. Commun.">
        <title>Molecular traces of alternative social organization in a termite genome.</title>
        <authorList>
            <person name="Terrapon N."/>
            <person name="Li C."/>
            <person name="Robertson H.M."/>
            <person name="Ji L."/>
            <person name="Meng X."/>
            <person name="Booth W."/>
            <person name="Chen Z."/>
            <person name="Childers C.P."/>
            <person name="Glastad K.M."/>
            <person name="Gokhale K."/>
            <person name="Gowin J."/>
            <person name="Gronenberg W."/>
            <person name="Hermansen R.A."/>
            <person name="Hu H."/>
            <person name="Hunt B.G."/>
            <person name="Huylmans A.K."/>
            <person name="Khalil S.M."/>
            <person name="Mitchell R.D."/>
            <person name="Munoz-Torres M.C."/>
            <person name="Mustard J.A."/>
            <person name="Pan H."/>
            <person name="Reese J.T."/>
            <person name="Scharf M.E."/>
            <person name="Sun F."/>
            <person name="Vogel H."/>
            <person name="Xiao J."/>
            <person name="Yang W."/>
            <person name="Yang Z."/>
            <person name="Yang Z."/>
            <person name="Zhou J."/>
            <person name="Zhu J."/>
            <person name="Brent C.S."/>
            <person name="Elsik C.G."/>
            <person name="Goodisman M.A."/>
            <person name="Liberles D.A."/>
            <person name="Roe R.M."/>
            <person name="Vargo E.L."/>
            <person name="Vilcinskas A."/>
            <person name="Wang J."/>
            <person name="Bornberg-Bauer E."/>
            <person name="Korb J."/>
            <person name="Zhang G."/>
            <person name="Liebig J."/>
        </authorList>
    </citation>
    <scope>NUCLEOTIDE SEQUENCE [LARGE SCALE GENOMIC DNA]</scope>
    <source>
        <tissue evidence="2">Whole organism</tissue>
    </source>
</reference>
<keyword evidence="3" id="KW-1185">Reference proteome</keyword>
<feature type="compositionally biased region" description="Low complexity" evidence="1">
    <location>
        <begin position="86"/>
        <end position="96"/>
    </location>
</feature>